<keyword evidence="8" id="KW-0966">Cell projection</keyword>
<reference evidence="8 9" key="2">
    <citation type="journal article" date="2015" name="Antonie Van Leeuwenhoek">
        <title>Thioclava indica sp. nov., isolated from surface seawater of the Indian Ocean.</title>
        <authorList>
            <person name="Liu Y."/>
            <person name="Lai Q."/>
            <person name="Du J."/>
            <person name="Xu H."/>
            <person name="Jiang L."/>
            <person name="Shao Z."/>
        </authorList>
    </citation>
    <scope>NUCLEOTIDE SEQUENCE [LARGE SCALE GENOMIC DNA]</scope>
    <source>
        <strain evidence="8 9">13D2W-2</strain>
    </source>
</reference>
<dbReference type="InterPro" id="IPR025505">
    <property type="entry name" value="FHIPEP_CS"/>
</dbReference>
<protein>
    <recommendedName>
        <fullName evidence="7">Flagellar biosynthesis protein FlhA</fullName>
    </recommendedName>
</protein>
<feature type="transmembrane region" description="Helical" evidence="7">
    <location>
        <begin position="251"/>
        <end position="271"/>
    </location>
</feature>
<dbReference type="InterPro" id="IPR042196">
    <property type="entry name" value="FHIPEP_4"/>
</dbReference>
<dbReference type="InterPro" id="IPR042194">
    <property type="entry name" value="FHIPEP_1"/>
</dbReference>
<reference evidence="9" key="1">
    <citation type="submission" date="2013-04" db="EMBL/GenBank/DDBJ databases">
        <title>Thioclava sp. 13D2W-2 Genome Sequencing.</title>
        <authorList>
            <person name="Lai Q."/>
            <person name="Li G."/>
            <person name="Shao Z."/>
        </authorList>
    </citation>
    <scope>NUCLEOTIDE SEQUENCE [LARGE SCALE GENOMIC DNA]</scope>
    <source>
        <strain evidence="9">13D2W-2</strain>
    </source>
</reference>
<dbReference type="OrthoDB" id="9759185at2"/>
<dbReference type="PIRSF" id="PIRSF005419">
    <property type="entry name" value="FlhA"/>
    <property type="match status" value="1"/>
</dbReference>
<dbReference type="GO" id="GO:0005886">
    <property type="term" value="C:plasma membrane"/>
    <property type="evidence" value="ECO:0007669"/>
    <property type="project" value="UniProtKB-SubCell"/>
</dbReference>
<keyword evidence="7" id="KW-1006">Bacterial flagellum protein export</keyword>
<dbReference type="Gene3D" id="3.40.50.12790">
    <property type="entry name" value="FHIPEP family, domain 4"/>
    <property type="match status" value="1"/>
</dbReference>
<dbReference type="PROSITE" id="PS00994">
    <property type="entry name" value="FHIPEP"/>
    <property type="match status" value="1"/>
</dbReference>
<keyword evidence="7" id="KW-0653">Protein transport</keyword>
<keyword evidence="8" id="KW-0969">Cilium</keyword>
<dbReference type="PANTHER" id="PTHR30161">
    <property type="entry name" value="FLAGELLAR EXPORT PROTEIN, MEMBRANE FLHA SUBUNIT-RELATED"/>
    <property type="match status" value="1"/>
</dbReference>
<feature type="transmembrane region" description="Helical" evidence="7">
    <location>
        <begin position="21"/>
        <end position="40"/>
    </location>
</feature>
<evidence type="ECO:0000256" key="4">
    <source>
        <dbReference type="ARBA" id="ARBA00022692"/>
    </source>
</evidence>
<comment type="caution">
    <text evidence="8">The sequence shown here is derived from an EMBL/GenBank/DDBJ whole genome shotgun (WGS) entry which is preliminary data.</text>
</comment>
<keyword evidence="8" id="KW-0282">Flagellum</keyword>
<comment type="caution">
    <text evidence="7">Lacks conserved residue(s) required for the propagation of feature annotation.</text>
</comment>
<dbReference type="GO" id="GO:0009306">
    <property type="term" value="P:protein secretion"/>
    <property type="evidence" value="ECO:0007669"/>
    <property type="project" value="InterPro"/>
</dbReference>
<accession>A0A085TY78</accession>
<dbReference type="STRING" id="1317124.DW2_06923"/>
<feature type="transmembrane region" description="Helical" evidence="7">
    <location>
        <begin position="292"/>
        <end position="325"/>
    </location>
</feature>
<evidence type="ECO:0000313" key="9">
    <source>
        <dbReference type="Proteomes" id="UP000028607"/>
    </source>
</evidence>
<dbReference type="NCBIfam" id="TIGR01398">
    <property type="entry name" value="FlhA"/>
    <property type="match status" value="1"/>
</dbReference>
<keyword evidence="4 7" id="KW-0812">Transmembrane</keyword>
<evidence type="ECO:0000256" key="3">
    <source>
        <dbReference type="ARBA" id="ARBA00022475"/>
    </source>
</evidence>
<keyword evidence="7" id="KW-1005">Bacterial flagellum biogenesis</keyword>
<dbReference type="Pfam" id="PF00771">
    <property type="entry name" value="FHIPEP"/>
    <property type="match status" value="1"/>
</dbReference>
<comment type="function">
    <text evidence="7">Required for formation of the rod structure of the flagellar apparatus. Together with FliI and FliH, may constitute the export apparatus of flagellin.</text>
</comment>
<sequence length="696" mass="74303">MNPDQTSIGSTLAGFGFRNRDVGFAIGVTLILGMLFVPLPPIILDFGLAISLSLSVLILMVALWIPKPLEFNSFPTLLLVVTMLRLSLNISSTRLILSNGHTGTDAAGGVIEGFSRFIVGGDFVIGIVIFAILVVINFVVITKGSTRIAEVSARFSLDAMPGKQMAIDADLGAGLIDEVEAKRRRKELEDESGFFGAMDGASKFVRGDAVAGIIITLINVVGGILIGVVQHGLSVSQAAGNYTVLTIGDGLVTQIPALVVSLAAGLIVTKGGTEGAANEAVLGQLSNFPKALYMAAVLLFGIGLLPGFPIVVFVALAGLLAGLGWVMQDQAATRASAEAAAQAKEAQSEETAAESAQQQLKLDELRLSLGAGLVPLIASMDAALPGKVKSLRNLFMKDYGFVLPSVRIKDDPMLPTNTYSILVQGVEAARGELRPNLVMVIDPAGDQVKLPGERIKEPTFGLSAVWIDPSRASEAEQQGHTVVDPESVITTHLTEIIKEHMSELLTYGAVKKLLAELDRDYQKLASDISNPAPEILLQQVLQSLLAERISIRNLPLIIEAVAEAAPSSTNPAVITERVRARLANQICRALADGSGFVPVLTMSGAWEHEFAEAVKINGKERTFLMSPQRVQEFVLEARQEIQRHAARDEWPALMVAPEVRGYVRSMLERVSPMTQVISHNEVHRKAAMKTVGTIGA</sequence>
<evidence type="ECO:0000256" key="6">
    <source>
        <dbReference type="ARBA" id="ARBA00023136"/>
    </source>
</evidence>
<keyword evidence="7" id="KW-0813">Transport</keyword>
<dbReference type="PRINTS" id="PR00949">
    <property type="entry name" value="TYPE3IMAPROT"/>
</dbReference>
<evidence type="ECO:0000256" key="1">
    <source>
        <dbReference type="ARBA" id="ARBA00004651"/>
    </source>
</evidence>
<name>A0A085TY78_9RHOB</name>
<dbReference type="AlphaFoldDB" id="A0A085TY78"/>
<keyword evidence="6 7" id="KW-0472">Membrane</keyword>
<dbReference type="eggNOG" id="COG1298">
    <property type="taxonomic scope" value="Bacteria"/>
</dbReference>
<feature type="transmembrane region" description="Helical" evidence="7">
    <location>
        <begin position="117"/>
        <end position="140"/>
    </location>
</feature>
<evidence type="ECO:0000256" key="2">
    <source>
        <dbReference type="ARBA" id="ARBA00008835"/>
    </source>
</evidence>
<dbReference type="InterPro" id="IPR006301">
    <property type="entry name" value="FlhA"/>
</dbReference>
<comment type="similarity">
    <text evidence="2 7">Belongs to the FHIPEP (flagella/HR/invasion proteins export pore) family.</text>
</comment>
<dbReference type="GO" id="GO:0044780">
    <property type="term" value="P:bacterial-type flagellum assembly"/>
    <property type="evidence" value="ECO:0007669"/>
    <property type="project" value="InterPro"/>
</dbReference>
<evidence type="ECO:0000313" key="8">
    <source>
        <dbReference type="EMBL" id="KFE35675.1"/>
    </source>
</evidence>
<keyword evidence="3 7" id="KW-1003">Cell membrane</keyword>
<evidence type="ECO:0000256" key="7">
    <source>
        <dbReference type="RuleBase" id="RU364093"/>
    </source>
</evidence>
<gene>
    <name evidence="7" type="primary">flhA</name>
    <name evidence="8" type="ORF">DW2_06923</name>
</gene>
<dbReference type="PANTHER" id="PTHR30161:SF1">
    <property type="entry name" value="FLAGELLAR BIOSYNTHESIS PROTEIN FLHA-RELATED"/>
    <property type="match status" value="1"/>
</dbReference>
<evidence type="ECO:0000256" key="5">
    <source>
        <dbReference type="ARBA" id="ARBA00022989"/>
    </source>
</evidence>
<dbReference type="InterPro" id="IPR042193">
    <property type="entry name" value="FHIPEP_3"/>
</dbReference>
<dbReference type="Gene3D" id="3.40.30.60">
    <property type="entry name" value="FHIPEP family, domain 1"/>
    <property type="match status" value="1"/>
</dbReference>
<keyword evidence="5 7" id="KW-1133">Transmembrane helix</keyword>
<feature type="transmembrane region" description="Helical" evidence="7">
    <location>
        <begin position="209"/>
        <end position="231"/>
    </location>
</feature>
<dbReference type="Gene3D" id="1.10.8.540">
    <property type="entry name" value="FHIPEP family, domain 3"/>
    <property type="match status" value="1"/>
</dbReference>
<organism evidence="8 9">
    <name type="scientific">Thioclava atlantica</name>
    <dbReference type="NCBI Taxonomy" id="1317124"/>
    <lineage>
        <taxon>Bacteria</taxon>
        <taxon>Pseudomonadati</taxon>
        <taxon>Pseudomonadota</taxon>
        <taxon>Alphaproteobacteria</taxon>
        <taxon>Rhodobacterales</taxon>
        <taxon>Paracoccaceae</taxon>
        <taxon>Thioclava</taxon>
    </lineage>
</organism>
<dbReference type="EMBL" id="AQRC01000004">
    <property type="protein sequence ID" value="KFE35675.1"/>
    <property type="molecule type" value="Genomic_DNA"/>
</dbReference>
<dbReference type="InterPro" id="IPR001712">
    <property type="entry name" value="T3SS_FHIPEP"/>
</dbReference>
<proteinExistence type="inferred from homology"/>
<feature type="transmembrane region" description="Helical" evidence="7">
    <location>
        <begin position="46"/>
        <end position="65"/>
    </location>
</feature>
<keyword evidence="9" id="KW-1185">Reference proteome</keyword>
<dbReference type="RefSeq" id="WP_051855566.1">
    <property type="nucleotide sequence ID" value="NZ_AQRC01000004.1"/>
</dbReference>
<comment type="subcellular location">
    <subcellularLocation>
        <location evidence="1 7">Cell membrane</location>
        <topology evidence="1 7">Multi-pass membrane protein</topology>
    </subcellularLocation>
</comment>
<dbReference type="PATRIC" id="fig|1317124.6.peg.1403"/>
<dbReference type="Proteomes" id="UP000028607">
    <property type="component" value="Unassembled WGS sequence"/>
</dbReference>